<evidence type="ECO:0000313" key="1">
    <source>
        <dbReference type="EMBL" id="MBF5058562.1"/>
    </source>
</evidence>
<comment type="caution">
    <text evidence="1">The sequence shown here is derived from an EMBL/GenBank/DDBJ whole genome shotgun (WGS) entry which is preliminary data.</text>
</comment>
<sequence>MNLSENYSALSLHSFCIFLEADLLPLSLGQCAQVSFQKSTRNQVKIKNTLAYG</sequence>
<proteinExistence type="predicted"/>
<name>A0ABS0AWP9_9BACT</name>
<protein>
    <submittedName>
        <fullName evidence="1">Uncharacterized protein</fullName>
    </submittedName>
</protein>
<keyword evidence="2" id="KW-1185">Reference proteome</keyword>
<dbReference type="Proteomes" id="UP001194714">
    <property type="component" value="Unassembled WGS sequence"/>
</dbReference>
<dbReference type="EMBL" id="JAAEJV010000001">
    <property type="protein sequence ID" value="MBF5058562.1"/>
    <property type="molecule type" value="Genomic_DNA"/>
</dbReference>
<evidence type="ECO:0000313" key="2">
    <source>
        <dbReference type="Proteomes" id="UP001194714"/>
    </source>
</evidence>
<reference evidence="1 2" key="1">
    <citation type="submission" date="2020-01" db="EMBL/GenBank/DDBJ databases">
        <title>Draft genome sequence of Cand. Neptunochlamydia vexilliferae K9.</title>
        <authorList>
            <person name="Schulz F."/>
            <person name="Koestlbacher S."/>
            <person name="Wascher F."/>
            <person name="Pizzetti I."/>
            <person name="Horn M."/>
        </authorList>
    </citation>
    <scope>NUCLEOTIDE SEQUENCE [LARGE SCALE GENOMIC DNA]</scope>
    <source>
        <strain evidence="1 2">K9</strain>
    </source>
</reference>
<gene>
    <name evidence="1" type="ORF">NEPTK9_000058</name>
</gene>
<organism evidence="1 2">
    <name type="scientific">Candidatus Neptunichlamydia vexilliferae</name>
    <dbReference type="NCBI Taxonomy" id="1651774"/>
    <lineage>
        <taxon>Bacteria</taxon>
        <taxon>Pseudomonadati</taxon>
        <taxon>Chlamydiota</taxon>
        <taxon>Chlamydiia</taxon>
        <taxon>Parachlamydiales</taxon>
        <taxon>Simkaniaceae</taxon>
        <taxon>Candidatus Neptunichlamydia</taxon>
    </lineage>
</organism>
<accession>A0ABS0AWP9</accession>